<dbReference type="RefSeq" id="WP_154356925.1">
    <property type="nucleotide sequence ID" value="NZ_WKJL01000003.1"/>
</dbReference>
<proteinExistence type="predicted"/>
<dbReference type="Proteomes" id="UP000439986">
    <property type="component" value="Unassembled WGS sequence"/>
</dbReference>
<organism evidence="1 2">
    <name type="scientific">Duganella aquatilis</name>
    <dbReference type="NCBI Taxonomy" id="2666082"/>
    <lineage>
        <taxon>Bacteria</taxon>
        <taxon>Pseudomonadati</taxon>
        <taxon>Pseudomonadota</taxon>
        <taxon>Betaproteobacteria</taxon>
        <taxon>Burkholderiales</taxon>
        <taxon>Oxalobacteraceae</taxon>
        <taxon>Telluria group</taxon>
        <taxon>Duganella</taxon>
    </lineage>
</organism>
<dbReference type="InterPro" id="IPR030976">
    <property type="entry name" value="Mod_pep_NH_fam"/>
</dbReference>
<evidence type="ECO:0000313" key="2">
    <source>
        <dbReference type="Proteomes" id="UP000439986"/>
    </source>
</evidence>
<gene>
    <name evidence="1" type="ORF">GJ698_07185</name>
</gene>
<accession>A0A844CVE5</accession>
<dbReference type="EMBL" id="WKJL01000003">
    <property type="protein sequence ID" value="MRW83878.1"/>
    <property type="molecule type" value="Genomic_DNA"/>
</dbReference>
<reference evidence="1 2" key="1">
    <citation type="submission" date="2019-11" db="EMBL/GenBank/DDBJ databases">
        <title>Novel species isolated from a subtropical stream in China.</title>
        <authorList>
            <person name="Lu H."/>
        </authorList>
    </citation>
    <scope>NUCLEOTIDE SEQUENCE [LARGE SCALE GENOMIC DNA]</scope>
    <source>
        <strain evidence="1 2">FT26W</strain>
    </source>
</reference>
<protein>
    <submittedName>
        <fullName evidence="1">Putative modified peptide</fullName>
    </submittedName>
</protein>
<comment type="caution">
    <text evidence="1">The sequence shown here is derived from an EMBL/GenBank/DDBJ whole genome shotgun (WGS) entry which is preliminary data.</text>
</comment>
<name>A0A844CVE5_9BURK</name>
<dbReference type="NCBIfam" id="NF038399">
    <property type="entry name" value="NH_RiPP_Os17"/>
    <property type="match status" value="1"/>
</dbReference>
<dbReference type="AlphaFoldDB" id="A0A844CVE5"/>
<keyword evidence="2" id="KW-1185">Reference proteome</keyword>
<sequence length="85" mass="9130">MHTSNELSSILDKLASDDKFRAQLQANPVAALAQLGIKLSADQVPEEINLPSKAELATAQHDLQRELEGTGFMFPFLLSGALVPA</sequence>
<evidence type="ECO:0000313" key="1">
    <source>
        <dbReference type="EMBL" id="MRW83878.1"/>
    </source>
</evidence>
<dbReference type="NCBIfam" id="TIGR04509">
    <property type="entry name" value="mod_pep_NH_fam"/>
    <property type="match status" value="1"/>
</dbReference>